<reference evidence="3 4" key="1">
    <citation type="journal article" date="2012" name="Science">
        <title>The Paleozoic origin of enzymatic lignin decomposition reconstructed from 31 fungal genomes.</title>
        <authorList>
            <person name="Floudas D."/>
            <person name="Binder M."/>
            <person name="Riley R."/>
            <person name="Barry K."/>
            <person name="Blanchette R.A."/>
            <person name="Henrissat B."/>
            <person name="Martinez A.T."/>
            <person name="Otillar R."/>
            <person name="Spatafora J.W."/>
            <person name="Yadav J.S."/>
            <person name="Aerts A."/>
            <person name="Benoit I."/>
            <person name="Boyd A."/>
            <person name="Carlson A."/>
            <person name="Copeland A."/>
            <person name="Coutinho P.M."/>
            <person name="de Vries R.P."/>
            <person name="Ferreira P."/>
            <person name="Findley K."/>
            <person name="Foster B."/>
            <person name="Gaskell J."/>
            <person name="Glotzer D."/>
            <person name="Gorecki P."/>
            <person name="Heitman J."/>
            <person name="Hesse C."/>
            <person name="Hori C."/>
            <person name="Igarashi K."/>
            <person name="Jurgens J.A."/>
            <person name="Kallen N."/>
            <person name="Kersten P."/>
            <person name="Kohler A."/>
            <person name="Kuees U."/>
            <person name="Kumar T.K.A."/>
            <person name="Kuo A."/>
            <person name="LaButti K."/>
            <person name="Larrondo L.F."/>
            <person name="Lindquist E."/>
            <person name="Ling A."/>
            <person name="Lombard V."/>
            <person name="Lucas S."/>
            <person name="Lundell T."/>
            <person name="Martin R."/>
            <person name="McLaughlin D.J."/>
            <person name="Morgenstern I."/>
            <person name="Morin E."/>
            <person name="Murat C."/>
            <person name="Nagy L.G."/>
            <person name="Nolan M."/>
            <person name="Ohm R.A."/>
            <person name="Patyshakuliyeva A."/>
            <person name="Rokas A."/>
            <person name="Ruiz-Duenas F.J."/>
            <person name="Sabat G."/>
            <person name="Salamov A."/>
            <person name="Samejima M."/>
            <person name="Schmutz J."/>
            <person name="Slot J.C."/>
            <person name="St John F."/>
            <person name="Stenlid J."/>
            <person name="Sun H."/>
            <person name="Sun S."/>
            <person name="Syed K."/>
            <person name="Tsang A."/>
            <person name="Wiebenga A."/>
            <person name="Young D."/>
            <person name="Pisabarro A."/>
            <person name="Eastwood D.C."/>
            <person name="Martin F."/>
            <person name="Cullen D."/>
            <person name="Grigoriev I.V."/>
            <person name="Hibbett D.S."/>
        </authorList>
    </citation>
    <scope>NUCLEOTIDE SEQUENCE [LARGE SCALE GENOMIC DNA]</scope>
    <source>
        <strain evidence="3 4">MD-104</strain>
    </source>
</reference>
<gene>
    <name evidence="3" type="ORF">WOLCODRAFT_70381</name>
</gene>
<dbReference type="OMA" id="SSSHCHD"/>
<name>A0A2H3JPH9_WOLCO</name>
<sequence>AKRVIVEFLKCIDFSGTSFTRDPAMESQVEDFFRTWDNKERVRPYINTGISTAEAAYAHISSTNVKASIAIYTALIAIMDDPRMFSSSHCHDIPQKLFLGSVQQEGNNVESSILRIVAMFWDVYPPLNASMMATATLGFINGCLLENGIGICRAMPFVELQRNLSGASIAFACFIWEKSRFPDEAVYVQALPDAAEAMNRINDILSFYKEVLEGDTSAYVSNRVVVTGKPVQEVLHEIVAEAVTAVERARGLILTEEARGVWDSFVIGFILFHVNDPRYRLSEFLGDEYLIDVDKH</sequence>
<dbReference type="Pfam" id="PF06330">
    <property type="entry name" value="TRI5"/>
    <property type="match status" value="1"/>
</dbReference>
<feature type="non-terminal residue" evidence="3">
    <location>
        <position position="1"/>
    </location>
</feature>
<dbReference type="STRING" id="742152.A0A2H3JPH9"/>
<evidence type="ECO:0000313" key="3">
    <source>
        <dbReference type="EMBL" id="PCH41813.1"/>
    </source>
</evidence>
<dbReference type="OrthoDB" id="2998174at2759"/>
<dbReference type="Gene3D" id="1.10.600.10">
    <property type="entry name" value="Farnesyl Diphosphate Synthase"/>
    <property type="match status" value="1"/>
</dbReference>
<dbReference type="SFLD" id="SFLDG01021">
    <property type="entry name" value="Trichodiene_Synthase_Like"/>
    <property type="match status" value="1"/>
</dbReference>
<evidence type="ECO:0000256" key="2">
    <source>
        <dbReference type="ARBA" id="ARBA00023239"/>
    </source>
</evidence>
<proteinExistence type="inferred from homology"/>
<keyword evidence="4" id="KW-1185">Reference proteome</keyword>
<comment type="similarity">
    <text evidence="1">Belongs to the trichodiene synthase family.</text>
</comment>
<dbReference type="SFLD" id="SFLDS00005">
    <property type="entry name" value="Isoprenoid_Synthase_Type_I"/>
    <property type="match status" value="1"/>
</dbReference>
<dbReference type="Proteomes" id="UP000218811">
    <property type="component" value="Unassembled WGS sequence"/>
</dbReference>
<protein>
    <submittedName>
        <fullName evidence="3">Terpenoid synthase</fullName>
    </submittedName>
</protein>
<dbReference type="InterPro" id="IPR024652">
    <property type="entry name" value="Trichodiene_synth"/>
</dbReference>
<dbReference type="AlphaFoldDB" id="A0A2H3JPH9"/>
<dbReference type="InterPro" id="IPR008949">
    <property type="entry name" value="Isoprenoid_synthase_dom_sf"/>
</dbReference>
<dbReference type="EMBL" id="KB468113">
    <property type="protein sequence ID" value="PCH41813.1"/>
    <property type="molecule type" value="Genomic_DNA"/>
</dbReference>
<accession>A0A2H3JPH9</accession>
<evidence type="ECO:0000256" key="1">
    <source>
        <dbReference type="ARBA" id="ARBA00007946"/>
    </source>
</evidence>
<evidence type="ECO:0000313" key="4">
    <source>
        <dbReference type="Proteomes" id="UP000218811"/>
    </source>
</evidence>
<dbReference type="GO" id="GO:0016838">
    <property type="term" value="F:carbon-oxygen lyase activity, acting on phosphates"/>
    <property type="evidence" value="ECO:0007669"/>
    <property type="project" value="InterPro"/>
</dbReference>
<dbReference type="SUPFAM" id="SSF48576">
    <property type="entry name" value="Terpenoid synthases"/>
    <property type="match status" value="1"/>
</dbReference>
<organism evidence="3 4">
    <name type="scientific">Wolfiporia cocos (strain MD-104)</name>
    <name type="common">Brown rot fungus</name>
    <dbReference type="NCBI Taxonomy" id="742152"/>
    <lineage>
        <taxon>Eukaryota</taxon>
        <taxon>Fungi</taxon>
        <taxon>Dikarya</taxon>
        <taxon>Basidiomycota</taxon>
        <taxon>Agaricomycotina</taxon>
        <taxon>Agaricomycetes</taxon>
        <taxon>Polyporales</taxon>
        <taxon>Phaeolaceae</taxon>
        <taxon>Wolfiporia</taxon>
    </lineage>
</organism>
<keyword evidence="2" id="KW-0456">Lyase</keyword>